<keyword evidence="4" id="KW-1185">Reference proteome</keyword>
<evidence type="ECO:0000313" key="4">
    <source>
        <dbReference type="Proteomes" id="UP000325577"/>
    </source>
</evidence>
<gene>
    <name evidence="3" type="ORF">F0562_009339</name>
</gene>
<dbReference type="PANTHER" id="PTHR31170:SF25">
    <property type="entry name" value="BNAA09G04570D PROTEIN"/>
    <property type="match status" value="1"/>
</dbReference>
<organism evidence="3 4">
    <name type="scientific">Nyssa sinensis</name>
    <dbReference type="NCBI Taxonomy" id="561372"/>
    <lineage>
        <taxon>Eukaryota</taxon>
        <taxon>Viridiplantae</taxon>
        <taxon>Streptophyta</taxon>
        <taxon>Embryophyta</taxon>
        <taxon>Tracheophyta</taxon>
        <taxon>Spermatophyta</taxon>
        <taxon>Magnoliopsida</taxon>
        <taxon>eudicotyledons</taxon>
        <taxon>Gunneridae</taxon>
        <taxon>Pentapetalae</taxon>
        <taxon>asterids</taxon>
        <taxon>Cornales</taxon>
        <taxon>Nyssaceae</taxon>
        <taxon>Nyssa</taxon>
    </lineage>
</organism>
<dbReference type="OrthoDB" id="1842647at2759"/>
<dbReference type="PANTHER" id="PTHR31170">
    <property type="entry name" value="BNAC04G53230D PROTEIN"/>
    <property type="match status" value="1"/>
</dbReference>
<reference evidence="3 4" key="1">
    <citation type="submission" date="2019-09" db="EMBL/GenBank/DDBJ databases">
        <title>A chromosome-level genome assembly of the Chinese tupelo Nyssa sinensis.</title>
        <authorList>
            <person name="Yang X."/>
            <person name="Kang M."/>
            <person name="Yang Y."/>
            <person name="Xiong H."/>
            <person name="Wang M."/>
            <person name="Zhang Z."/>
            <person name="Wang Z."/>
            <person name="Wu H."/>
            <person name="Ma T."/>
            <person name="Liu J."/>
            <person name="Xi Z."/>
        </authorList>
    </citation>
    <scope>NUCLEOTIDE SEQUENCE [LARGE SCALE GENOMIC DNA]</scope>
    <source>
        <strain evidence="3">J267</strain>
        <tissue evidence="3">Leaf</tissue>
    </source>
</reference>
<dbReference type="Pfam" id="PF03140">
    <property type="entry name" value="DUF247"/>
    <property type="match status" value="1"/>
</dbReference>
<proteinExistence type="predicted"/>
<protein>
    <submittedName>
        <fullName evidence="3">Uncharacterized protein</fullName>
    </submittedName>
</protein>
<name>A0A5J4ZYK4_9ASTE</name>
<evidence type="ECO:0000256" key="2">
    <source>
        <dbReference type="SAM" id="Phobius"/>
    </source>
</evidence>
<keyword evidence="2" id="KW-1133">Transmembrane helix</keyword>
<keyword evidence="2" id="KW-0812">Transmembrane</keyword>
<evidence type="ECO:0000256" key="1">
    <source>
        <dbReference type="SAM" id="MobiDB-lite"/>
    </source>
</evidence>
<evidence type="ECO:0000313" key="3">
    <source>
        <dbReference type="EMBL" id="KAA8522916.1"/>
    </source>
</evidence>
<sequence length="489" mass="55485">MDVHVQHIQGRSDYQSQRTIQLSPLLQITDSKTPSEPNEGGHNSLRTRPLPEKRWSIFRVAAHVREIDERAYKPRTVSIGPFHYRESGLEAMEAQKQRFLDRMLEQISGQGMNQESLVDAMKELEGKTRECYSEEFKDIQSDDFVRMVVVDGCFIVELLRLSDKYFKNELADDPIFATCAMPINLGRDLLMLENQLPLFVLQKLYNLTRPGGEGITSHDKLRRNQEAITSVNKLALKFFEPLRLGKDVIATENCDVASEYPHLLALFHSSFAPTTPHPPPTATTTTRNEKLTMYRTFVGKGWVHSAKSLANTGVRFRAKSGTGNVLDIEFKKEVLEFRTLFIDDSTTSVLRNLLVYEQYNRCALSYFSSLAVLLNNIVDKPDDVAMLKRYGIIWGQCGDEELVNFIKSLTKELMFDMVDFQFGELIQGLRKHTRSKGARLMFFIQSLPLLKIITSILLAYISVFQTLLLRNIPGTSPAPAPTSAPAPTP</sequence>
<keyword evidence="2" id="KW-0472">Membrane</keyword>
<dbReference type="EMBL" id="CM018047">
    <property type="protein sequence ID" value="KAA8522916.1"/>
    <property type="molecule type" value="Genomic_DNA"/>
</dbReference>
<accession>A0A5J4ZYK4</accession>
<dbReference type="Proteomes" id="UP000325577">
    <property type="component" value="Linkage Group LG4"/>
</dbReference>
<dbReference type="InterPro" id="IPR004158">
    <property type="entry name" value="DUF247_pln"/>
</dbReference>
<dbReference type="AlphaFoldDB" id="A0A5J4ZYK4"/>
<feature type="compositionally biased region" description="Polar residues" evidence="1">
    <location>
        <begin position="12"/>
        <end position="36"/>
    </location>
</feature>
<feature type="transmembrane region" description="Helical" evidence="2">
    <location>
        <begin position="440"/>
        <end position="461"/>
    </location>
</feature>
<feature type="region of interest" description="Disordered" evidence="1">
    <location>
        <begin position="1"/>
        <end position="48"/>
    </location>
</feature>